<name>A0A8T8WI53_9EURY</name>
<feature type="region of interest" description="Disordered" evidence="1">
    <location>
        <begin position="487"/>
        <end position="507"/>
    </location>
</feature>
<dbReference type="KEGG" id="hmp:K6T50_18325"/>
<accession>A0A8T8WI53</accession>
<evidence type="ECO:0000256" key="1">
    <source>
        <dbReference type="SAM" id="MobiDB-lite"/>
    </source>
</evidence>
<dbReference type="AlphaFoldDB" id="A0A8T8WI53"/>
<geneLocation type="plasmid" evidence="2 3">
    <name>unnamed2</name>
</geneLocation>
<evidence type="ECO:0000313" key="3">
    <source>
        <dbReference type="Proteomes" id="UP000826254"/>
    </source>
</evidence>
<feature type="compositionally biased region" description="Basic and acidic residues" evidence="1">
    <location>
        <begin position="599"/>
        <end position="610"/>
    </location>
</feature>
<dbReference type="GeneID" id="67180141"/>
<dbReference type="RefSeq" id="WP_222609276.1">
    <property type="nucleotide sequence ID" value="NZ_CP081960.1"/>
</dbReference>
<feature type="region of interest" description="Disordered" evidence="1">
    <location>
        <begin position="569"/>
        <end position="620"/>
    </location>
</feature>
<reference evidence="2 3" key="1">
    <citation type="journal article" date="2021" name="Int. J. Syst. Evol. Microbiol.">
        <title>Halobaculum halophilum sp. nov. and Halobaculum salinum sp. nov., isolated from salt lake and saline soil.</title>
        <authorList>
            <person name="Cui H.L."/>
            <person name="Shi X.W."/>
            <person name="Yin X.M."/>
            <person name="Yang X.Y."/>
            <person name="Hou J."/>
            <person name="Zhu L."/>
        </authorList>
    </citation>
    <scope>NUCLEOTIDE SEQUENCE [LARGE SCALE GENOMIC DNA]</scope>
    <source>
        <strain evidence="2 3">NBRC 109044</strain>
    </source>
</reference>
<gene>
    <name evidence="2" type="ORF">K6T50_18325</name>
</gene>
<dbReference type="Proteomes" id="UP000826254">
    <property type="component" value="Plasmid unnamed2"/>
</dbReference>
<proteinExistence type="predicted"/>
<protein>
    <submittedName>
        <fullName evidence="2">Uncharacterized protein</fullName>
    </submittedName>
</protein>
<keyword evidence="3" id="KW-1185">Reference proteome</keyword>
<organism evidence="2 3">
    <name type="scientific">Halobaculum magnesiiphilum</name>
    <dbReference type="NCBI Taxonomy" id="1017351"/>
    <lineage>
        <taxon>Archaea</taxon>
        <taxon>Methanobacteriati</taxon>
        <taxon>Methanobacteriota</taxon>
        <taxon>Stenosarchaea group</taxon>
        <taxon>Halobacteria</taxon>
        <taxon>Halobacteriales</taxon>
        <taxon>Haloferacaceae</taxon>
        <taxon>Halobaculum</taxon>
    </lineage>
</organism>
<sequence>MTNGWGFSRANRRGEWSGGDPTKYALDKEISIFTREVLQNANDQGPEDDGPVEVTFRLTPLSGDDLNQFKEAIDWDTLHGHLETVADMDKGGGYRRYLNRIEEEDDLLLLTVEDRNTTGLIGSDDDESSNFRALVRDVLFSSKPDDGTSGGSYGLGKAVLWAFSGVSTVIFNSQLAEDPEEYESPRLIGRTRLPTHRSEDGDTIYQGPGWFGHFDSDDDEIPRSIWNGEAEDLAEALHIDRPDASGTSATVVGFRDPTAEEQPSVDDLADDIIEASVKYFWPAIHFGDLEVSVETPDGVREADIDEVPAVHPFVKCVDERFDADDDLDDPGDVAKKEVPVEMPDEYDGRPTEDGSVSLSVRLAGPDDDEELVNKVAFFRGAGMVVRYWDRDRVVLGDRDFYAALVCGRARAWGNGEPTEADEDIEKFLRAAEPPEHDKWTSTENLKDGYMLGGPTTVDGLHDDVTESLRKLVQQSRSRGKLGPKRLAKRFPIGHGSSRRSDSPTMGRVIDGDTTVGFDNDTDRWEFSGYLEPTVDDHRSWSATVSLRRMAEDGPTEDFIPVVSIQPDDLSVTHGTSDGKGSLEADETVDGIRFEGYSETDPREGETRLEVEGTVQLGGDD</sequence>
<evidence type="ECO:0000313" key="2">
    <source>
        <dbReference type="EMBL" id="QZP39527.1"/>
    </source>
</evidence>
<keyword evidence="2" id="KW-0614">Plasmid</keyword>
<dbReference type="EMBL" id="CP081960">
    <property type="protein sequence ID" value="QZP39527.1"/>
    <property type="molecule type" value="Genomic_DNA"/>
</dbReference>